<gene>
    <name evidence="2" type="ORF">K2173_001245</name>
</gene>
<comment type="caution">
    <text evidence="2">The sequence shown here is derived from an EMBL/GenBank/DDBJ whole genome shotgun (WGS) entry which is preliminary data.</text>
</comment>
<dbReference type="EMBL" id="JAIWQS010000006">
    <property type="protein sequence ID" value="KAJ8761189.1"/>
    <property type="molecule type" value="Genomic_DNA"/>
</dbReference>
<name>A0AAV8T4Z6_9ROSI</name>
<reference evidence="2 3" key="1">
    <citation type="submission" date="2021-09" db="EMBL/GenBank/DDBJ databases">
        <title>Genomic insights and catalytic innovation underlie evolution of tropane alkaloids biosynthesis.</title>
        <authorList>
            <person name="Wang Y.-J."/>
            <person name="Tian T."/>
            <person name="Huang J.-P."/>
            <person name="Huang S.-X."/>
        </authorList>
    </citation>
    <scope>NUCLEOTIDE SEQUENCE [LARGE SCALE GENOMIC DNA]</scope>
    <source>
        <strain evidence="2">KIB-2018</strain>
        <tissue evidence="2">Leaf</tissue>
    </source>
</reference>
<evidence type="ECO:0000313" key="2">
    <source>
        <dbReference type="EMBL" id="KAJ8761189.1"/>
    </source>
</evidence>
<dbReference type="Proteomes" id="UP001159364">
    <property type="component" value="Linkage Group LG06"/>
</dbReference>
<evidence type="ECO:0000256" key="1">
    <source>
        <dbReference type="SAM" id="MobiDB-lite"/>
    </source>
</evidence>
<dbReference type="AlphaFoldDB" id="A0AAV8T4Z6"/>
<organism evidence="2 3">
    <name type="scientific">Erythroxylum novogranatense</name>
    <dbReference type="NCBI Taxonomy" id="1862640"/>
    <lineage>
        <taxon>Eukaryota</taxon>
        <taxon>Viridiplantae</taxon>
        <taxon>Streptophyta</taxon>
        <taxon>Embryophyta</taxon>
        <taxon>Tracheophyta</taxon>
        <taxon>Spermatophyta</taxon>
        <taxon>Magnoliopsida</taxon>
        <taxon>eudicotyledons</taxon>
        <taxon>Gunneridae</taxon>
        <taxon>Pentapetalae</taxon>
        <taxon>rosids</taxon>
        <taxon>fabids</taxon>
        <taxon>Malpighiales</taxon>
        <taxon>Erythroxylaceae</taxon>
        <taxon>Erythroxylum</taxon>
    </lineage>
</organism>
<keyword evidence="3" id="KW-1185">Reference proteome</keyword>
<sequence length="135" mass="15362">MATNRDRPGVGVGAQKYGNESDDQGSNSLITYTSQHSSHSRNLAAAAATAFRFLRMEWEEMEMIKAREISRWEGQKRRMEAEAELTQMMLQTQLLVAGRVVGRERKRVDDEESDEPLSAREEALLFSLLQCSFSF</sequence>
<feature type="compositionally biased region" description="Polar residues" evidence="1">
    <location>
        <begin position="24"/>
        <end position="35"/>
    </location>
</feature>
<evidence type="ECO:0000313" key="3">
    <source>
        <dbReference type="Proteomes" id="UP001159364"/>
    </source>
</evidence>
<accession>A0AAV8T4Z6</accession>
<proteinExistence type="predicted"/>
<protein>
    <submittedName>
        <fullName evidence="2">Uncharacterized protein</fullName>
    </submittedName>
</protein>
<feature type="region of interest" description="Disordered" evidence="1">
    <location>
        <begin position="1"/>
        <end position="35"/>
    </location>
</feature>